<feature type="transmembrane region" description="Helical" evidence="7">
    <location>
        <begin position="161"/>
        <end position="181"/>
    </location>
</feature>
<evidence type="ECO:0000256" key="3">
    <source>
        <dbReference type="ARBA" id="ARBA00022475"/>
    </source>
</evidence>
<reference evidence="8 9" key="1">
    <citation type="submission" date="2013-06" db="EMBL/GenBank/DDBJ databases">
        <title>Draft genome sequence of Thauera terpenica.</title>
        <authorList>
            <person name="Liu B."/>
            <person name="Frostegard A.H."/>
            <person name="Shapleigh J.P."/>
        </authorList>
    </citation>
    <scope>NUCLEOTIDE SEQUENCE [LARGE SCALE GENOMIC DNA]</scope>
    <source>
        <strain evidence="8 9">58Eu</strain>
    </source>
</reference>
<evidence type="ECO:0000256" key="1">
    <source>
        <dbReference type="ARBA" id="ARBA00004651"/>
    </source>
</evidence>
<dbReference type="Proteomes" id="UP000015455">
    <property type="component" value="Unassembled WGS sequence"/>
</dbReference>
<proteinExistence type="inferred from homology"/>
<feature type="transmembrane region" description="Helical" evidence="7">
    <location>
        <begin position="35"/>
        <end position="54"/>
    </location>
</feature>
<evidence type="ECO:0000256" key="7">
    <source>
        <dbReference type="SAM" id="Phobius"/>
    </source>
</evidence>
<dbReference type="PANTHER" id="PTHR30106">
    <property type="entry name" value="INNER MEMBRANE PROTEIN YEIH-RELATED"/>
    <property type="match status" value="1"/>
</dbReference>
<dbReference type="eggNOG" id="COG2855">
    <property type="taxonomic scope" value="Bacteria"/>
</dbReference>
<comment type="similarity">
    <text evidence="2">Belongs to the UPF0324 family.</text>
</comment>
<keyword evidence="3" id="KW-1003">Cell membrane</keyword>
<protein>
    <submittedName>
        <fullName evidence="8">Uncharacterized protein</fullName>
    </submittedName>
</protein>
<name>T0AYP7_9RHOO</name>
<feature type="transmembrane region" description="Helical" evidence="7">
    <location>
        <begin position="256"/>
        <end position="277"/>
    </location>
</feature>
<dbReference type="STRING" id="1348657.M622_14450"/>
<sequence length="338" mass="35099">MNRNTWMGVAPGALLVALVGTLAFALAGTELAMRFGLGAITLAILIGAIASNGLPQQGHGVFRGGLTIAQRHLLRIGVALYGFNLDVQQIAQVGGRAILIDLFVASTTLALGWVIGRRLLRLDPQTVLLTSAGSAFCGAAAVLATMPTLKMSEHEALDKSAAAVATVVLYGTLAMVLYPAIYSFLGSAVADFGIYVGSTVHEVGQVVAIGGMLNEEVANAAIVTKMIRVMMLVPFLLAVSFVLARRDSSGERGAITIPWFALCFVLCAAINSLGCLLDGLVGMLRQTATLCLTAAMAALGIDSQLKRIGRAGLKSLVLGGVLFLHLVLTGGLANWLLA</sequence>
<dbReference type="PANTHER" id="PTHR30106:SF2">
    <property type="entry name" value="UPF0324 INNER MEMBRANE PROTEIN YEIH"/>
    <property type="match status" value="1"/>
</dbReference>
<evidence type="ECO:0000256" key="2">
    <source>
        <dbReference type="ARBA" id="ARBA00007977"/>
    </source>
</evidence>
<comment type="caution">
    <text evidence="8">The sequence shown here is derived from an EMBL/GenBank/DDBJ whole genome shotgun (WGS) entry which is preliminary data.</text>
</comment>
<keyword evidence="5 7" id="KW-1133">Transmembrane helix</keyword>
<dbReference type="InterPro" id="IPR004630">
    <property type="entry name" value="UPF0324_YeiH-like"/>
</dbReference>
<evidence type="ECO:0000256" key="5">
    <source>
        <dbReference type="ARBA" id="ARBA00022989"/>
    </source>
</evidence>
<keyword evidence="4 7" id="KW-0812">Transmembrane</keyword>
<feature type="transmembrane region" description="Helical" evidence="7">
    <location>
        <begin position="127"/>
        <end position="149"/>
    </location>
</feature>
<feature type="transmembrane region" description="Helical" evidence="7">
    <location>
        <begin position="97"/>
        <end position="115"/>
    </location>
</feature>
<dbReference type="GO" id="GO:0005886">
    <property type="term" value="C:plasma membrane"/>
    <property type="evidence" value="ECO:0007669"/>
    <property type="project" value="UniProtKB-SubCell"/>
</dbReference>
<evidence type="ECO:0000256" key="4">
    <source>
        <dbReference type="ARBA" id="ARBA00022692"/>
    </source>
</evidence>
<keyword evidence="9" id="KW-1185">Reference proteome</keyword>
<dbReference type="RefSeq" id="WP_021249195.1">
    <property type="nucleotide sequence ID" value="NZ_ATJV01000051.1"/>
</dbReference>
<dbReference type="PATRIC" id="fig|1348657.5.peg.1772"/>
<accession>T0AYP7</accession>
<feature type="transmembrane region" description="Helical" evidence="7">
    <location>
        <begin position="313"/>
        <end position="337"/>
    </location>
</feature>
<dbReference type="EMBL" id="ATJV01000051">
    <property type="protein sequence ID" value="EPZ15708.1"/>
    <property type="molecule type" value="Genomic_DNA"/>
</dbReference>
<keyword evidence="6 7" id="KW-0472">Membrane</keyword>
<organism evidence="8 9">
    <name type="scientific">Thauera terpenica 58Eu</name>
    <dbReference type="NCBI Taxonomy" id="1348657"/>
    <lineage>
        <taxon>Bacteria</taxon>
        <taxon>Pseudomonadati</taxon>
        <taxon>Pseudomonadota</taxon>
        <taxon>Betaproteobacteria</taxon>
        <taxon>Rhodocyclales</taxon>
        <taxon>Zoogloeaceae</taxon>
        <taxon>Thauera</taxon>
    </lineage>
</organism>
<gene>
    <name evidence="8" type="ORF">M622_14450</name>
</gene>
<dbReference type="AlphaFoldDB" id="T0AYP7"/>
<evidence type="ECO:0000256" key="6">
    <source>
        <dbReference type="ARBA" id="ARBA00023136"/>
    </source>
</evidence>
<evidence type="ECO:0000313" key="9">
    <source>
        <dbReference type="Proteomes" id="UP000015455"/>
    </source>
</evidence>
<dbReference type="InterPro" id="IPR018383">
    <property type="entry name" value="UPF0324_pro"/>
</dbReference>
<evidence type="ECO:0000313" key="8">
    <source>
        <dbReference type="EMBL" id="EPZ15708.1"/>
    </source>
</evidence>
<feature type="transmembrane region" description="Helical" evidence="7">
    <location>
        <begin position="226"/>
        <end position="244"/>
    </location>
</feature>
<dbReference type="NCBIfam" id="TIGR00698">
    <property type="entry name" value="YeiH family putative sulfate export transporter"/>
    <property type="match status" value="1"/>
</dbReference>
<dbReference type="Pfam" id="PF03601">
    <property type="entry name" value="Cons_hypoth698"/>
    <property type="match status" value="1"/>
</dbReference>
<comment type="subcellular location">
    <subcellularLocation>
        <location evidence="1">Cell membrane</location>
        <topology evidence="1">Multi-pass membrane protein</topology>
    </subcellularLocation>
</comment>